<dbReference type="Gene3D" id="3.40.50.300">
    <property type="entry name" value="P-loop containing nucleotide triphosphate hydrolases"/>
    <property type="match status" value="1"/>
</dbReference>
<reference evidence="4" key="1">
    <citation type="submission" date="2021-05" db="EMBL/GenBank/DDBJ databases">
        <authorList>
            <person name="Pietrasiak N."/>
            <person name="Ward R."/>
            <person name="Stajich J.E."/>
            <person name="Kurbessoian T."/>
        </authorList>
    </citation>
    <scope>NUCLEOTIDE SEQUENCE</scope>
    <source>
        <strain evidence="4">GSE-TBD4-15B</strain>
    </source>
</reference>
<dbReference type="InterPro" id="IPR003593">
    <property type="entry name" value="AAA+_ATPase"/>
</dbReference>
<dbReference type="InterPro" id="IPR004155">
    <property type="entry name" value="PBS_lyase_HEAT"/>
</dbReference>
<dbReference type="SUPFAM" id="SSF48371">
    <property type="entry name" value="ARM repeat"/>
    <property type="match status" value="1"/>
</dbReference>
<reference evidence="4" key="2">
    <citation type="journal article" date="2022" name="Microbiol. Resour. Announc.">
        <title>Metagenome Sequencing to Explore Phylogenomics of Terrestrial Cyanobacteria.</title>
        <authorList>
            <person name="Ward R.D."/>
            <person name="Stajich J.E."/>
            <person name="Johansen J.R."/>
            <person name="Huntemann M."/>
            <person name="Clum A."/>
            <person name="Foster B."/>
            <person name="Foster B."/>
            <person name="Roux S."/>
            <person name="Palaniappan K."/>
            <person name="Varghese N."/>
            <person name="Mukherjee S."/>
            <person name="Reddy T.B.K."/>
            <person name="Daum C."/>
            <person name="Copeland A."/>
            <person name="Chen I.A."/>
            <person name="Ivanova N.N."/>
            <person name="Kyrpides N.C."/>
            <person name="Shapiro N."/>
            <person name="Eloe-Fadrosh E.A."/>
            <person name="Pietrasiak N."/>
        </authorList>
    </citation>
    <scope>NUCLEOTIDE SEQUENCE</scope>
    <source>
        <strain evidence="4">GSE-TBD4-15B</strain>
    </source>
</reference>
<dbReference type="SMART" id="SM00567">
    <property type="entry name" value="EZ_HEAT"/>
    <property type="match status" value="4"/>
</dbReference>
<accession>A0A951P8T3</accession>
<dbReference type="PANTHER" id="PTHR46844">
    <property type="entry name" value="SLR5058 PROTEIN"/>
    <property type="match status" value="1"/>
</dbReference>
<gene>
    <name evidence="4" type="ORF">KME07_04670</name>
</gene>
<evidence type="ECO:0000259" key="3">
    <source>
        <dbReference type="SMART" id="SM00382"/>
    </source>
</evidence>
<dbReference type="EMBL" id="JAHHHV010000019">
    <property type="protein sequence ID" value="MBW4464718.1"/>
    <property type="molecule type" value="Genomic_DNA"/>
</dbReference>
<protein>
    <submittedName>
        <fullName evidence="4">HEAT repeat domain-containing protein</fullName>
    </submittedName>
</protein>
<dbReference type="Pfam" id="PF13646">
    <property type="entry name" value="HEAT_2"/>
    <property type="match status" value="2"/>
</dbReference>
<dbReference type="InterPro" id="IPR011989">
    <property type="entry name" value="ARM-like"/>
</dbReference>
<evidence type="ECO:0000313" key="4">
    <source>
        <dbReference type="EMBL" id="MBW4464718.1"/>
    </source>
</evidence>
<comment type="caution">
    <text evidence="4">The sequence shown here is derived from an EMBL/GenBank/DDBJ whole genome shotgun (WGS) entry which is preliminary data.</text>
</comment>
<dbReference type="InterPro" id="IPR007111">
    <property type="entry name" value="NACHT_NTPase"/>
</dbReference>
<dbReference type="AlphaFoldDB" id="A0A951P8T3"/>
<sequence length="773" mass="87524">MGDASAEFRAYLEAICGDRSFQARRQSYVPTDLLDRQRQTNRQPFEQPDFFAEFAAFDLDLNVQTAREEKAKPGGGEPEKAEKVERLPVLEGIRKYAAEHVLLVGRPGSGKSTALERLLLQEAELALENPQAPIPVLLKLRDGSTSVLDLLRLSLVNHDPSLATIDLAVMLAEGRFLLLWDGVNELPNDGALKELTELRQRYRQTPMIFTTRTLSMGSDLGIEKKLEMQPLSEPQMRQFTCTYLGNEKGNRLIGKLGQRLREFGETPLLLWMLCGVYAKAGKIPQNLGEVFRKFAEIYDDKKEFDQKVRSLQSRFLQALAFAMMPQGDPKGLRLSIRKLEAEDLFAKLLEKETDPLTRAIGYLNDLLRHHLLQPKNHSEIEFRHQLFQEYFAAEYLLRQLDKLDDLTLKKLYLNPLDWTESLSLMLGILDNEQQVLHVVQLALEVDLKLGARLAGEVKPRFQQATVEQVICLDVPEWLRVELLGRTRSNVAVVYLKQILVDLTSDSHSDVIRALAKMTCSPAMDILTSLLSHQDIMLRNEVIHALGQNGTEQAVNGLLQALADPVNFIRANSLKWLHKVDTELAIRALNQALNDSDYLVRETASLLLNRQTKQLSYTQDMIKGSEKVMPHKTVSQLFQDVESQDWFIRGNAVKALGEIELTDQMSATFLNNLIEATDFVRNAAAEALSKIANPQLLSQLWQFCRSDIREALDVISAIQERCRFYNYEIEQMALPAGSATDRAGSVINIYGGDFQDFVARDKSVKVKGDYIENQ</sequence>
<dbReference type="PANTHER" id="PTHR46844:SF1">
    <property type="entry name" value="SLR5058 PROTEIN"/>
    <property type="match status" value="1"/>
</dbReference>
<name>A0A951P8T3_9CYAN</name>
<keyword evidence="2" id="KW-0605">Phycobilisome</keyword>
<dbReference type="SMART" id="SM00382">
    <property type="entry name" value="AAA"/>
    <property type="match status" value="1"/>
</dbReference>
<dbReference type="Gene3D" id="1.25.10.10">
    <property type="entry name" value="Leucine-rich Repeat Variant"/>
    <property type="match status" value="2"/>
</dbReference>
<proteinExistence type="predicted"/>
<evidence type="ECO:0000256" key="2">
    <source>
        <dbReference type="ARBA" id="ARBA00022738"/>
    </source>
</evidence>
<keyword evidence="1" id="KW-0042">Antenna complex</keyword>
<dbReference type="SUPFAM" id="SSF52540">
    <property type="entry name" value="P-loop containing nucleoside triphosphate hydrolases"/>
    <property type="match status" value="1"/>
</dbReference>
<dbReference type="GO" id="GO:0030089">
    <property type="term" value="C:phycobilisome"/>
    <property type="evidence" value="ECO:0007669"/>
    <property type="project" value="UniProtKB-KW"/>
</dbReference>
<feature type="domain" description="AAA+ ATPase" evidence="3">
    <location>
        <begin position="97"/>
        <end position="232"/>
    </location>
</feature>
<evidence type="ECO:0000313" key="5">
    <source>
        <dbReference type="Proteomes" id="UP000707356"/>
    </source>
</evidence>
<dbReference type="InterPro" id="IPR027417">
    <property type="entry name" value="P-loop_NTPase"/>
</dbReference>
<organism evidence="4 5">
    <name type="scientific">Pegethrix bostrychoides GSE-TBD4-15B</name>
    <dbReference type="NCBI Taxonomy" id="2839662"/>
    <lineage>
        <taxon>Bacteria</taxon>
        <taxon>Bacillati</taxon>
        <taxon>Cyanobacteriota</taxon>
        <taxon>Cyanophyceae</taxon>
        <taxon>Oculatellales</taxon>
        <taxon>Oculatellaceae</taxon>
        <taxon>Pegethrix</taxon>
    </lineage>
</organism>
<dbReference type="Pfam" id="PF05729">
    <property type="entry name" value="NACHT"/>
    <property type="match status" value="1"/>
</dbReference>
<dbReference type="Proteomes" id="UP000707356">
    <property type="component" value="Unassembled WGS sequence"/>
</dbReference>
<dbReference type="InterPro" id="IPR016024">
    <property type="entry name" value="ARM-type_fold"/>
</dbReference>
<evidence type="ECO:0000256" key="1">
    <source>
        <dbReference type="ARBA" id="ARBA00022549"/>
    </source>
</evidence>